<accession>A0ABW7WCE3</accession>
<dbReference type="RefSeq" id="WP_396944990.1">
    <property type="nucleotide sequence ID" value="NZ_JBIRXV010000001.1"/>
</dbReference>
<name>A0ABW7WCE3_9NOCA</name>
<organism evidence="1 2">
    <name type="scientific">Nocardia beijingensis</name>
    <dbReference type="NCBI Taxonomy" id="95162"/>
    <lineage>
        <taxon>Bacteria</taxon>
        <taxon>Bacillati</taxon>
        <taxon>Actinomycetota</taxon>
        <taxon>Actinomycetes</taxon>
        <taxon>Mycobacteriales</taxon>
        <taxon>Nocardiaceae</taxon>
        <taxon>Nocardia</taxon>
    </lineage>
</organism>
<dbReference type="EMBL" id="JBIRXV010000001">
    <property type="protein sequence ID" value="MFI2320627.1"/>
    <property type="molecule type" value="Genomic_DNA"/>
</dbReference>
<sequence length="183" mass="21124">MDQFVEGPVNERFIARAKSIRAERDRLYGNIYSERTSDLRWVGEVGELCFYGWATRNSTLPIEWIQEEVAGNADFLIGNVPIGMKTVKRKGPPQRGYTAQITAKHAEEPVEHYFFASYEYPRKRLFLLGGIARDEFLRHAKYHPAGDKVHENYTVREGHEIYNIEISKLTPPRLWLASLGRPA</sequence>
<evidence type="ECO:0000313" key="1">
    <source>
        <dbReference type="EMBL" id="MFI2320627.1"/>
    </source>
</evidence>
<protein>
    <submittedName>
        <fullName evidence="1">Uncharacterized protein</fullName>
    </submittedName>
</protein>
<reference evidence="1 2" key="1">
    <citation type="submission" date="2024-10" db="EMBL/GenBank/DDBJ databases">
        <title>The Natural Products Discovery Center: Release of the First 8490 Sequenced Strains for Exploring Actinobacteria Biosynthetic Diversity.</title>
        <authorList>
            <person name="Kalkreuter E."/>
            <person name="Kautsar S.A."/>
            <person name="Yang D."/>
            <person name="Bader C.D."/>
            <person name="Teijaro C.N."/>
            <person name="Fluegel L."/>
            <person name="Davis C.M."/>
            <person name="Simpson J.R."/>
            <person name="Lauterbach L."/>
            <person name="Steele A.D."/>
            <person name="Gui C."/>
            <person name="Meng S."/>
            <person name="Li G."/>
            <person name="Viehrig K."/>
            <person name="Ye F."/>
            <person name="Su P."/>
            <person name="Kiefer A.F."/>
            <person name="Nichols A."/>
            <person name="Cepeda A.J."/>
            <person name="Yan W."/>
            <person name="Fan B."/>
            <person name="Jiang Y."/>
            <person name="Adhikari A."/>
            <person name="Zheng C.-J."/>
            <person name="Schuster L."/>
            <person name="Cowan T.M."/>
            <person name="Smanski M.J."/>
            <person name="Chevrette M.G."/>
            <person name="De Carvalho L.P.S."/>
            <person name="Shen B."/>
        </authorList>
    </citation>
    <scope>NUCLEOTIDE SEQUENCE [LARGE SCALE GENOMIC DNA]</scope>
    <source>
        <strain evidence="1 2">NPDC019626</strain>
    </source>
</reference>
<gene>
    <name evidence="1" type="ORF">ACH47G_09060</name>
</gene>
<evidence type="ECO:0000313" key="2">
    <source>
        <dbReference type="Proteomes" id="UP001611450"/>
    </source>
</evidence>
<proteinExistence type="predicted"/>
<comment type="caution">
    <text evidence="1">The sequence shown here is derived from an EMBL/GenBank/DDBJ whole genome shotgun (WGS) entry which is preliminary data.</text>
</comment>
<dbReference type="Proteomes" id="UP001611450">
    <property type="component" value="Unassembled WGS sequence"/>
</dbReference>
<keyword evidence="2" id="KW-1185">Reference proteome</keyword>